<name>A0ABS5VYQ4_9BACT</name>
<accession>A0ABS5VYQ4</accession>
<dbReference type="PROSITE" id="PS51186">
    <property type="entry name" value="GNAT"/>
    <property type="match status" value="1"/>
</dbReference>
<keyword evidence="5" id="KW-1185">Reference proteome</keyword>
<dbReference type="Pfam" id="PF00583">
    <property type="entry name" value="Acetyltransf_1"/>
    <property type="match status" value="1"/>
</dbReference>
<dbReference type="SUPFAM" id="SSF55729">
    <property type="entry name" value="Acyl-CoA N-acyltransferases (Nat)"/>
    <property type="match status" value="1"/>
</dbReference>
<dbReference type="Gene3D" id="3.40.630.30">
    <property type="match status" value="1"/>
</dbReference>
<evidence type="ECO:0000256" key="2">
    <source>
        <dbReference type="ARBA" id="ARBA00023315"/>
    </source>
</evidence>
<comment type="caution">
    <text evidence="4">The sequence shown here is derived from an EMBL/GenBank/DDBJ whole genome shotgun (WGS) entry which is preliminary data.</text>
</comment>
<dbReference type="RefSeq" id="WP_254155093.1">
    <property type="nucleotide sequence ID" value="NZ_JAHESD010000047.1"/>
</dbReference>
<evidence type="ECO:0000313" key="5">
    <source>
        <dbReference type="Proteomes" id="UP000772618"/>
    </source>
</evidence>
<dbReference type="CDD" id="cd04301">
    <property type="entry name" value="NAT_SF"/>
    <property type="match status" value="1"/>
</dbReference>
<gene>
    <name evidence="4" type="ORF">KK060_17720</name>
</gene>
<reference evidence="4 5" key="1">
    <citation type="submission" date="2021-05" db="EMBL/GenBank/DDBJ databases">
        <title>A Polyphasic approach of four new species of the genus Ohtaekwangia: Ohtaekwangia histidinii sp. nov., Ohtaekwangia cretensis sp. nov., Ohtaekwangia indiensis sp. nov., Ohtaekwangia reichenbachii sp. nov. from diverse environment.</title>
        <authorList>
            <person name="Octaviana S."/>
        </authorList>
    </citation>
    <scope>NUCLEOTIDE SEQUENCE [LARGE SCALE GENOMIC DNA]</scope>
    <source>
        <strain evidence="4 5">PWU20</strain>
    </source>
</reference>
<evidence type="ECO:0000313" key="4">
    <source>
        <dbReference type="EMBL" id="MBT1705136.1"/>
    </source>
</evidence>
<dbReference type="EMBL" id="JAHESD010000047">
    <property type="protein sequence ID" value="MBT1705136.1"/>
    <property type="molecule type" value="Genomic_DNA"/>
</dbReference>
<dbReference type="InterPro" id="IPR000182">
    <property type="entry name" value="GNAT_dom"/>
</dbReference>
<dbReference type="EC" id="2.3.1.-" evidence="4"/>
<evidence type="ECO:0000256" key="1">
    <source>
        <dbReference type="ARBA" id="ARBA00022679"/>
    </source>
</evidence>
<evidence type="ECO:0000259" key="3">
    <source>
        <dbReference type="PROSITE" id="PS51186"/>
    </source>
</evidence>
<dbReference type="PANTHER" id="PTHR10545">
    <property type="entry name" value="DIAMINE N-ACETYLTRANSFERASE"/>
    <property type="match status" value="1"/>
</dbReference>
<proteinExistence type="predicted"/>
<feature type="domain" description="N-acetyltransferase" evidence="3">
    <location>
        <begin position="3"/>
        <end position="151"/>
    </location>
</feature>
<keyword evidence="1 4" id="KW-0808">Transferase</keyword>
<organism evidence="4 5">
    <name type="scientific">Chryseosolibacter indicus</name>
    <dbReference type="NCBI Taxonomy" id="2782351"/>
    <lineage>
        <taxon>Bacteria</taxon>
        <taxon>Pseudomonadati</taxon>
        <taxon>Bacteroidota</taxon>
        <taxon>Cytophagia</taxon>
        <taxon>Cytophagales</taxon>
        <taxon>Chryseotaleaceae</taxon>
        <taxon>Chryseosolibacter</taxon>
    </lineage>
</organism>
<dbReference type="InterPro" id="IPR051016">
    <property type="entry name" value="Diverse_Substrate_AcTransf"/>
</dbReference>
<protein>
    <submittedName>
        <fullName evidence="4">GNAT family N-acetyltransferase</fullName>
        <ecNumber evidence="4">2.3.1.-</ecNumber>
    </submittedName>
</protein>
<dbReference type="GO" id="GO:0016746">
    <property type="term" value="F:acyltransferase activity"/>
    <property type="evidence" value="ECO:0007669"/>
    <property type="project" value="UniProtKB-KW"/>
</dbReference>
<dbReference type="PANTHER" id="PTHR10545:SF29">
    <property type="entry name" value="GH14572P-RELATED"/>
    <property type="match status" value="1"/>
</dbReference>
<dbReference type="InterPro" id="IPR016181">
    <property type="entry name" value="Acyl_CoA_acyltransferase"/>
</dbReference>
<dbReference type="Proteomes" id="UP000772618">
    <property type="component" value="Unassembled WGS sequence"/>
</dbReference>
<keyword evidence="2 4" id="KW-0012">Acyltransferase</keyword>
<sequence>MEFKIRVAEESDFETIIDLIKEFALFEKLPHKMVNSVERMNSEKELFNCFIAETNEKQIVGYATFFFTYHTWIGKCLYMDDLYVKESFRSVGIGKSLLNSVITFAKESKCHKLRWQVSNWNINAQDFYKSLGAEIDNVELNCDLLLDKISE</sequence>